<sequence length="674" mass="75741">MKKILLILLILLTSIFFLIFNDKGNEYLKPYVATYLEKKLDNNMSVEVKHLKVDLSYVELTAVLNKLTEVEAKGDFSLLAKTFDMDYKVTSDGFKNEQISFDNKIAINGTVVGNLKDMKIQGEGETLKSHIDYALNIKNDSINNIKVKINKADIASLLQLASQPAYAKGKVDIDINIPTFEEENTKGDAKIVLHKTTLDEKVFKEVLQIDLAPKTILTADLNSKVTEDTFELNGNIKSNLAWLKLSKTIYNTKTKKLSTDYRLLVPELSKLMFLTKQKLMGQLQVNGIANLKKDHIYVEGKSRDLGGETSFDYNGKKLNANLDKIDIAKLLYMINQRPYATGTLLANVKIDDFKKLRGTYDLQTKEAKTINSTLKSELDLDFQKDTPFSLESKGDIASNFANIEHKLYSEIFQYRSSDMIYNLSTKKLTSTYILDIPKLSKLNGLAGKPLNGEVKINGEINYDKTLEVIGSSKSLGGNINFKLAEKILSSKIDNVPVERLMKVLSYPLVFKATLVGDFYYDVGSRQGSLTSTLNKAQLLENQLTVLVKQIRGIDLTKERYNETHFNATLNKNLIDIDFQAKSKKTLFAIPSGHINKSNNSIDANYKIDIENKDIGGKIKGNISKPKVTIESSNYLKEKVVDVIKNNISEDTLKQLGLDKIEPKAIKNLLGDLFK</sequence>
<name>A0A6S6SZG2_9BACT</name>
<proteinExistence type="predicted"/>
<organism evidence="1">
    <name type="scientific">uncultured Sulfurovum sp</name>
    <dbReference type="NCBI Taxonomy" id="269237"/>
    <lineage>
        <taxon>Bacteria</taxon>
        <taxon>Pseudomonadati</taxon>
        <taxon>Campylobacterota</taxon>
        <taxon>Epsilonproteobacteria</taxon>
        <taxon>Campylobacterales</taxon>
        <taxon>Sulfurovaceae</taxon>
        <taxon>Sulfurovum</taxon>
        <taxon>environmental samples</taxon>
    </lineage>
</organism>
<gene>
    <name evidence="1" type="ORF">HELGO_WM22460</name>
</gene>
<evidence type="ECO:0000313" key="1">
    <source>
        <dbReference type="EMBL" id="CAA6816141.1"/>
    </source>
</evidence>
<protein>
    <recommendedName>
        <fullName evidence="2">Periplasmic protein</fullName>
    </recommendedName>
</protein>
<reference evidence="1" key="1">
    <citation type="submission" date="2020-01" db="EMBL/GenBank/DDBJ databases">
        <authorList>
            <person name="Meier V. D."/>
            <person name="Meier V D."/>
        </authorList>
    </citation>
    <scope>NUCLEOTIDE SEQUENCE</scope>
    <source>
        <strain evidence="1">HLG_WM_MAG_06</strain>
    </source>
</reference>
<dbReference type="EMBL" id="CACVAP010000084">
    <property type="protein sequence ID" value="CAA6816141.1"/>
    <property type="molecule type" value="Genomic_DNA"/>
</dbReference>
<evidence type="ECO:0008006" key="2">
    <source>
        <dbReference type="Google" id="ProtNLM"/>
    </source>
</evidence>
<accession>A0A6S6SZG2</accession>
<dbReference type="AlphaFoldDB" id="A0A6S6SZG2"/>